<accession>A0AAV4F8F1</accession>
<keyword evidence="1" id="KW-0808">Transferase</keyword>
<proteinExistence type="predicted"/>
<evidence type="ECO:0000313" key="2">
    <source>
        <dbReference type="Proteomes" id="UP000762676"/>
    </source>
</evidence>
<protein>
    <submittedName>
        <fullName evidence="1">RNA-directed DNA polymerase from mobile element jockey-like</fullName>
    </submittedName>
</protein>
<gene>
    <name evidence="1" type="ORF">ElyMa_003755000</name>
</gene>
<dbReference type="InterPro" id="IPR052560">
    <property type="entry name" value="RdDP_mobile_element"/>
</dbReference>
<dbReference type="Proteomes" id="UP000762676">
    <property type="component" value="Unassembled WGS sequence"/>
</dbReference>
<dbReference type="SUPFAM" id="SSF56219">
    <property type="entry name" value="DNase I-like"/>
    <property type="match status" value="1"/>
</dbReference>
<reference evidence="1 2" key="1">
    <citation type="journal article" date="2021" name="Elife">
        <title>Chloroplast acquisition without the gene transfer in kleptoplastic sea slugs, Plakobranchus ocellatus.</title>
        <authorList>
            <person name="Maeda T."/>
            <person name="Takahashi S."/>
            <person name="Yoshida T."/>
            <person name="Shimamura S."/>
            <person name="Takaki Y."/>
            <person name="Nagai Y."/>
            <person name="Toyoda A."/>
            <person name="Suzuki Y."/>
            <person name="Arimoto A."/>
            <person name="Ishii H."/>
            <person name="Satoh N."/>
            <person name="Nishiyama T."/>
            <person name="Hasebe M."/>
            <person name="Maruyama T."/>
            <person name="Minagawa J."/>
            <person name="Obokata J."/>
            <person name="Shigenobu S."/>
        </authorList>
    </citation>
    <scope>NUCLEOTIDE SEQUENCE [LARGE SCALE GENOMIC DNA]</scope>
</reference>
<comment type="caution">
    <text evidence="1">The sequence shown here is derived from an EMBL/GenBank/DDBJ whole genome shotgun (WGS) entry which is preliminary data.</text>
</comment>
<sequence>MTKCDHILKRLQKQRIDIALIIEIHLHCKARDTIPGNSMVNRQNHQQCRVTYARQPARMIGLGGSTESNGTQRSCIKIGDTEVHKIFKRPAFNLDSLHVQEVNHAVVVIGDFNNHHSEWGYQDDQ</sequence>
<dbReference type="PANTHER" id="PTHR36688">
    <property type="entry name" value="ENDO/EXONUCLEASE/PHOSPHATASE DOMAIN-CONTAINING PROTEIN"/>
    <property type="match status" value="1"/>
</dbReference>
<keyword evidence="1" id="KW-0695">RNA-directed DNA polymerase</keyword>
<dbReference type="AlphaFoldDB" id="A0AAV4F8F1"/>
<keyword evidence="2" id="KW-1185">Reference proteome</keyword>
<keyword evidence="1" id="KW-0548">Nucleotidyltransferase</keyword>
<evidence type="ECO:0000313" key="1">
    <source>
        <dbReference type="EMBL" id="GFR69334.1"/>
    </source>
</evidence>
<dbReference type="EMBL" id="BMAT01007700">
    <property type="protein sequence ID" value="GFR69334.1"/>
    <property type="molecule type" value="Genomic_DNA"/>
</dbReference>
<dbReference type="GO" id="GO:0003964">
    <property type="term" value="F:RNA-directed DNA polymerase activity"/>
    <property type="evidence" value="ECO:0007669"/>
    <property type="project" value="UniProtKB-KW"/>
</dbReference>
<organism evidence="1 2">
    <name type="scientific">Elysia marginata</name>
    <dbReference type="NCBI Taxonomy" id="1093978"/>
    <lineage>
        <taxon>Eukaryota</taxon>
        <taxon>Metazoa</taxon>
        <taxon>Spiralia</taxon>
        <taxon>Lophotrochozoa</taxon>
        <taxon>Mollusca</taxon>
        <taxon>Gastropoda</taxon>
        <taxon>Heterobranchia</taxon>
        <taxon>Euthyneura</taxon>
        <taxon>Panpulmonata</taxon>
        <taxon>Sacoglossa</taxon>
        <taxon>Placobranchoidea</taxon>
        <taxon>Plakobranchidae</taxon>
        <taxon>Elysia</taxon>
    </lineage>
</organism>
<dbReference type="PANTHER" id="PTHR36688:SF2">
    <property type="entry name" value="ENDONUCLEASE_EXONUCLEASE_PHOSPHATASE DOMAIN-CONTAINING PROTEIN"/>
    <property type="match status" value="1"/>
</dbReference>
<dbReference type="Gene3D" id="3.60.10.10">
    <property type="entry name" value="Endonuclease/exonuclease/phosphatase"/>
    <property type="match status" value="1"/>
</dbReference>
<dbReference type="InterPro" id="IPR036691">
    <property type="entry name" value="Endo/exonu/phosph_ase_sf"/>
</dbReference>
<name>A0AAV4F8F1_9GAST</name>